<feature type="domain" description="HTH cro/C1-type" evidence="1">
    <location>
        <begin position="12"/>
        <end position="67"/>
    </location>
</feature>
<dbReference type="InterPro" id="IPR001387">
    <property type="entry name" value="Cro/C1-type_HTH"/>
</dbReference>
<dbReference type="PATRIC" id="fig|1260221.3.peg.4815"/>
<evidence type="ECO:0000313" key="3">
    <source>
        <dbReference type="Proteomes" id="UP000016895"/>
    </source>
</evidence>
<keyword evidence="3" id="KW-1185">Reference proteome</keyword>
<dbReference type="Gene3D" id="1.10.260.40">
    <property type="entry name" value="lambda repressor-like DNA-binding domains"/>
    <property type="match status" value="1"/>
</dbReference>
<dbReference type="Pfam" id="PF01381">
    <property type="entry name" value="HTH_3"/>
    <property type="match status" value="1"/>
</dbReference>
<protein>
    <submittedName>
        <fullName evidence="2">Putative Helix-turn-helix XRE-family like protein</fullName>
    </submittedName>
</protein>
<dbReference type="STRING" id="28173.VIBNI_B1206"/>
<proteinExistence type="predicted"/>
<organism evidence="2 3">
    <name type="scientific">Vibrio nigripulchritudo</name>
    <dbReference type="NCBI Taxonomy" id="28173"/>
    <lineage>
        <taxon>Bacteria</taxon>
        <taxon>Pseudomonadati</taxon>
        <taxon>Pseudomonadota</taxon>
        <taxon>Gammaproteobacteria</taxon>
        <taxon>Vibrionales</taxon>
        <taxon>Vibrionaceae</taxon>
        <taxon>Vibrio</taxon>
    </lineage>
</organism>
<dbReference type="CDD" id="cd00093">
    <property type="entry name" value="HTH_XRE"/>
    <property type="match status" value="1"/>
</dbReference>
<dbReference type="EMBL" id="FO203527">
    <property type="protein sequence ID" value="CCO60969.1"/>
    <property type="molecule type" value="Genomic_DNA"/>
</dbReference>
<accession>U4KH53</accession>
<dbReference type="RefSeq" id="WP_022561484.1">
    <property type="nucleotide sequence ID" value="NC_022543.1"/>
</dbReference>
<name>U4KH53_9VIBR</name>
<sequence length="256" mass="29189">MNDRLTKEICAILKRDLKKSNVSYAQLAAELDISEVSVKRLLNDGQPLSMQRLVAISHVVGRSLSNLFKEAEENIHQIPLFSQEQDEAFVQYPPLFTFWSELAANLSVEDIGQKYQLTDASIHLYLRKLEQLELVELGLNNACKMTLPAHAAFEKGSRFSSFFTGQRLSNLQKRVLALKADEEDGFLISLCAELTNEEFQEINQKLEDWMFNKLRESQELSAREGLKVTPYTFGFMAAKGKYHEELPEILNITSIP</sequence>
<dbReference type="InterPro" id="IPR010982">
    <property type="entry name" value="Lambda_DNA-bd_dom_sf"/>
</dbReference>
<dbReference type="SMART" id="SM00530">
    <property type="entry name" value="HTH_XRE"/>
    <property type="match status" value="1"/>
</dbReference>
<dbReference type="GO" id="GO:0003677">
    <property type="term" value="F:DNA binding"/>
    <property type="evidence" value="ECO:0007669"/>
    <property type="project" value="InterPro"/>
</dbReference>
<evidence type="ECO:0000313" key="2">
    <source>
        <dbReference type="EMBL" id="CCO60969.1"/>
    </source>
</evidence>
<dbReference type="AlphaFoldDB" id="U4KH53"/>
<dbReference type="KEGG" id="vni:VIBNI_B1206"/>
<dbReference type="SUPFAM" id="SSF47413">
    <property type="entry name" value="lambda repressor-like DNA-binding domains"/>
    <property type="match status" value="1"/>
</dbReference>
<reference evidence="2 3" key="1">
    <citation type="journal article" date="2013" name="ISME J.">
        <title>Comparative genomics of pathogenic lineages of Vibrio nigripulchritudo identifies virulence-associated traits.</title>
        <authorList>
            <person name="Goudenege D."/>
            <person name="Labreuche Y."/>
            <person name="Krin E."/>
            <person name="Ansquer D."/>
            <person name="Mangenot S."/>
            <person name="Calteau A."/>
            <person name="Medigue C."/>
            <person name="Mazel D."/>
            <person name="Polz M.F."/>
            <person name="Le Roux F."/>
        </authorList>
    </citation>
    <scope>NUCLEOTIDE SEQUENCE [LARGE SCALE GENOMIC DNA]</scope>
    <source>
        <strain evidence="3">SnF1</strain>
    </source>
</reference>
<dbReference type="OrthoDB" id="9342548at2"/>
<dbReference type="eggNOG" id="COG3655">
    <property type="taxonomic scope" value="Bacteria"/>
</dbReference>
<evidence type="ECO:0000259" key="1">
    <source>
        <dbReference type="SMART" id="SM00530"/>
    </source>
</evidence>
<gene>
    <name evidence="2" type="ORF">VIBNI_B1206</name>
</gene>
<dbReference type="Proteomes" id="UP000016895">
    <property type="component" value="Chromosome 2"/>
</dbReference>